<dbReference type="AlphaFoldDB" id="A0A9Q0ERV6"/>
<comment type="caution">
    <text evidence="2">The sequence shown here is derived from an EMBL/GenBank/DDBJ whole genome shotgun (WGS) entry which is preliminary data.</text>
</comment>
<protein>
    <submittedName>
        <fullName evidence="2">Uncharacterized protein</fullName>
    </submittedName>
</protein>
<accession>A0A9Q0ERV6</accession>
<feature type="region of interest" description="Disordered" evidence="1">
    <location>
        <begin position="89"/>
        <end position="111"/>
    </location>
</feature>
<name>A0A9Q0ERV6_9TELE</name>
<gene>
    <name evidence="2" type="ORF">NHX12_020490</name>
</gene>
<evidence type="ECO:0000313" key="3">
    <source>
        <dbReference type="Proteomes" id="UP001148018"/>
    </source>
</evidence>
<evidence type="ECO:0000256" key="1">
    <source>
        <dbReference type="SAM" id="MobiDB-lite"/>
    </source>
</evidence>
<organism evidence="2 3">
    <name type="scientific">Muraenolepis orangiensis</name>
    <name type="common">Patagonian moray cod</name>
    <dbReference type="NCBI Taxonomy" id="630683"/>
    <lineage>
        <taxon>Eukaryota</taxon>
        <taxon>Metazoa</taxon>
        <taxon>Chordata</taxon>
        <taxon>Craniata</taxon>
        <taxon>Vertebrata</taxon>
        <taxon>Euteleostomi</taxon>
        <taxon>Actinopterygii</taxon>
        <taxon>Neopterygii</taxon>
        <taxon>Teleostei</taxon>
        <taxon>Neoteleostei</taxon>
        <taxon>Acanthomorphata</taxon>
        <taxon>Zeiogadaria</taxon>
        <taxon>Gadariae</taxon>
        <taxon>Gadiformes</taxon>
        <taxon>Muraenolepidoidei</taxon>
        <taxon>Muraenolepididae</taxon>
        <taxon>Muraenolepis</taxon>
    </lineage>
</organism>
<proteinExistence type="predicted"/>
<sequence length="136" mass="14965">MCRGETTFNPSFKLSFNPSFNPSFKLSFKPSFKLSFNPSFKLSFNQSFNPSSRTAVKVAVKLTNQKHLIFTSSRGVTGDLILPRAAPVHRGARGAPGTTGERVEPRGAPGSAWSPGDRWFGFNLIWINPHPALQTL</sequence>
<keyword evidence="3" id="KW-1185">Reference proteome</keyword>
<dbReference type="Proteomes" id="UP001148018">
    <property type="component" value="Unassembled WGS sequence"/>
</dbReference>
<reference evidence="2" key="1">
    <citation type="submission" date="2022-07" db="EMBL/GenBank/DDBJ databases">
        <title>Chromosome-level genome of Muraenolepis orangiensis.</title>
        <authorList>
            <person name="Kim J."/>
        </authorList>
    </citation>
    <scope>NUCLEOTIDE SEQUENCE</scope>
    <source>
        <strain evidence="2">KU_S4_2022</strain>
        <tissue evidence="2">Muscle</tissue>
    </source>
</reference>
<dbReference type="EMBL" id="JANIIK010000036">
    <property type="protein sequence ID" value="KAJ3612214.1"/>
    <property type="molecule type" value="Genomic_DNA"/>
</dbReference>
<evidence type="ECO:0000313" key="2">
    <source>
        <dbReference type="EMBL" id="KAJ3612214.1"/>
    </source>
</evidence>